<dbReference type="STRING" id="1882918.BCY86_02635"/>
<dbReference type="EMBL" id="CP016908">
    <property type="protein sequence ID" value="APR99692.1"/>
    <property type="molecule type" value="Genomic_DNA"/>
</dbReference>
<evidence type="ECO:0000313" key="2">
    <source>
        <dbReference type="Proteomes" id="UP000185544"/>
    </source>
</evidence>
<name>A0A1L6MVY6_9BACT</name>
<proteinExistence type="predicted"/>
<organism evidence="1 2">
    <name type="scientific">Pajaroellobacter abortibovis</name>
    <dbReference type="NCBI Taxonomy" id="1882918"/>
    <lineage>
        <taxon>Bacteria</taxon>
        <taxon>Pseudomonadati</taxon>
        <taxon>Myxococcota</taxon>
        <taxon>Polyangia</taxon>
        <taxon>Polyangiales</taxon>
        <taxon>Polyangiaceae</taxon>
    </lineage>
</organism>
<dbReference type="Proteomes" id="UP000185544">
    <property type="component" value="Chromosome"/>
</dbReference>
<gene>
    <name evidence="1" type="ORF">BCY86_02635</name>
</gene>
<dbReference type="AlphaFoldDB" id="A0A1L6MVY6"/>
<protein>
    <submittedName>
        <fullName evidence="1">Uncharacterized protein</fullName>
    </submittedName>
</protein>
<evidence type="ECO:0000313" key="1">
    <source>
        <dbReference type="EMBL" id="APR99692.1"/>
    </source>
</evidence>
<accession>A0A1L6MVY6</accession>
<sequence length="67" mass="7788">MTVEKHFFFPPMDWDLRILERRLRVSKISLQDIQKYVDALPDVAHQAAPIPLVQPGMEPDEEEDVEG</sequence>
<keyword evidence="2" id="KW-1185">Reference proteome</keyword>
<dbReference type="RefSeq" id="WP_075276339.1">
    <property type="nucleotide sequence ID" value="NZ_CP016908.1"/>
</dbReference>
<dbReference type="KEGG" id="pabo:BCY86_02635"/>
<reference evidence="1 2" key="1">
    <citation type="submission" date="2016-08" db="EMBL/GenBank/DDBJ databases">
        <title>Identification and validation of antigenic proteins from Pajaroellobacter abortibovis using de-novo genome sequence assembly and reverse vaccinology.</title>
        <authorList>
            <person name="Welly B.T."/>
            <person name="Miller M.R."/>
            <person name="Stott J.L."/>
            <person name="Blanchard M.T."/>
            <person name="Islas-Trejo A.D."/>
            <person name="O'Rourke S.M."/>
            <person name="Young A.E."/>
            <person name="Medrano J.F."/>
            <person name="Van Eenennaam A.L."/>
        </authorList>
    </citation>
    <scope>NUCLEOTIDE SEQUENCE [LARGE SCALE GENOMIC DNA]</scope>
    <source>
        <strain evidence="1 2">BTF92-0548A/99-0131</strain>
    </source>
</reference>